<evidence type="ECO:0000313" key="2">
    <source>
        <dbReference type="Proteomes" id="UP000604161"/>
    </source>
</evidence>
<name>A0ABR8P0I7_9GAMM</name>
<organism evidence="1 2">
    <name type="scientific">Marinomonas colpomeniae</name>
    <dbReference type="NCBI Taxonomy" id="2774408"/>
    <lineage>
        <taxon>Bacteria</taxon>
        <taxon>Pseudomonadati</taxon>
        <taxon>Pseudomonadota</taxon>
        <taxon>Gammaproteobacteria</taxon>
        <taxon>Oceanospirillales</taxon>
        <taxon>Oceanospirillaceae</taxon>
        <taxon>Marinomonas</taxon>
    </lineage>
</organism>
<comment type="caution">
    <text evidence="1">The sequence shown here is derived from an EMBL/GenBank/DDBJ whole genome shotgun (WGS) entry which is preliminary data.</text>
</comment>
<reference evidence="1 2" key="1">
    <citation type="submission" date="2020-09" db="EMBL/GenBank/DDBJ databases">
        <title>Marinomonas sp. nov., isolated from the cysticercosis algae of Qingdao, China.</title>
        <authorList>
            <person name="Sun X."/>
        </authorList>
    </citation>
    <scope>NUCLEOTIDE SEQUENCE [LARGE SCALE GENOMIC DNA]</scope>
    <source>
        <strain evidence="1 2">SM2066</strain>
    </source>
</reference>
<gene>
    <name evidence="1" type="ORF">IF202_12200</name>
</gene>
<keyword evidence="2" id="KW-1185">Reference proteome</keyword>
<accession>A0ABR8P0I7</accession>
<dbReference type="Proteomes" id="UP000604161">
    <property type="component" value="Unassembled WGS sequence"/>
</dbReference>
<dbReference type="RefSeq" id="WP_191595200.1">
    <property type="nucleotide sequence ID" value="NZ_JACYFC010000004.1"/>
</dbReference>
<sequence length="103" mass="11216">MSVETFSTEGLSADSLKDDIVLKALDAAQKVLEDAGLGDEFYAASLEISEIPGDVKAEAAAAGCGYRRVCDGSRRVCDWYTDAQGNRWRRCYSVPVCRMVPNC</sequence>
<evidence type="ECO:0000313" key="1">
    <source>
        <dbReference type="EMBL" id="MBD5771807.1"/>
    </source>
</evidence>
<dbReference type="EMBL" id="JACYFC010000004">
    <property type="protein sequence ID" value="MBD5771807.1"/>
    <property type="molecule type" value="Genomic_DNA"/>
</dbReference>
<protein>
    <submittedName>
        <fullName evidence="1">Uncharacterized protein</fullName>
    </submittedName>
</protein>
<proteinExistence type="predicted"/>